<dbReference type="GO" id="GO:0003824">
    <property type="term" value="F:catalytic activity"/>
    <property type="evidence" value="ECO:0007669"/>
    <property type="project" value="InterPro"/>
</dbReference>
<comment type="caution">
    <text evidence="1">The sequence shown here is derived from an EMBL/GenBank/DDBJ whole genome shotgun (WGS) entry which is preliminary data.</text>
</comment>
<evidence type="ECO:0000313" key="1">
    <source>
        <dbReference type="EMBL" id="HIY88763.1"/>
    </source>
</evidence>
<dbReference type="InterPro" id="IPR016193">
    <property type="entry name" value="Cytidine_deaminase-like"/>
</dbReference>
<protein>
    <submittedName>
        <fullName evidence="1">DUF1893 domain-containing protein</fullName>
    </submittedName>
</protein>
<proteinExistence type="predicted"/>
<name>A0A9D2CL75_9BACE</name>
<dbReference type="Proteomes" id="UP000886851">
    <property type="component" value="Unassembled WGS sequence"/>
</dbReference>
<organism evidence="1 2">
    <name type="scientific">Candidatus Bacteroides pullicola</name>
    <dbReference type="NCBI Taxonomy" id="2838475"/>
    <lineage>
        <taxon>Bacteria</taxon>
        <taxon>Pseudomonadati</taxon>
        <taxon>Bacteroidota</taxon>
        <taxon>Bacteroidia</taxon>
        <taxon>Bacteroidales</taxon>
        <taxon>Bacteroidaceae</taxon>
        <taxon>Bacteroides</taxon>
    </lineage>
</organism>
<dbReference type="EMBL" id="DXCV01000059">
    <property type="protein sequence ID" value="HIY88763.1"/>
    <property type="molecule type" value="Genomic_DNA"/>
</dbReference>
<dbReference type="InterPro" id="IPR015067">
    <property type="entry name" value="DUF1893_TM1506-like"/>
</dbReference>
<gene>
    <name evidence="1" type="ORF">H9824_08680</name>
</gene>
<dbReference type="AlphaFoldDB" id="A0A9D2CL75"/>
<reference evidence="1" key="2">
    <citation type="submission" date="2021-04" db="EMBL/GenBank/DDBJ databases">
        <authorList>
            <person name="Gilroy R."/>
        </authorList>
    </citation>
    <scope>NUCLEOTIDE SEQUENCE</scope>
    <source>
        <strain evidence="1">Gambia2-208</strain>
    </source>
</reference>
<dbReference type="Pfam" id="PF08973">
    <property type="entry name" value="TM1506"/>
    <property type="match status" value="1"/>
</dbReference>
<sequence length="141" mass="15481">MMEKTDIISLLHAEGCSCVIRKGTETRIFHRRGVIDLFELYENDPAFMNGARLADKVIGKGAAALVALGGMAEVYADIISTPALNVLRRAGIPVRFGQEVPHIINRKKDGRCPLETACDGLDTPEEMLPAIRKFVEGMSRL</sequence>
<reference evidence="1" key="1">
    <citation type="journal article" date="2021" name="PeerJ">
        <title>Extensive microbial diversity within the chicken gut microbiome revealed by metagenomics and culture.</title>
        <authorList>
            <person name="Gilroy R."/>
            <person name="Ravi A."/>
            <person name="Getino M."/>
            <person name="Pursley I."/>
            <person name="Horton D.L."/>
            <person name="Alikhan N.F."/>
            <person name="Baker D."/>
            <person name="Gharbi K."/>
            <person name="Hall N."/>
            <person name="Watson M."/>
            <person name="Adriaenssens E.M."/>
            <person name="Foster-Nyarko E."/>
            <person name="Jarju S."/>
            <person name="Secka A."/>
            <person name="Antonio M."/>
            <person name="Oren A."/>
            <person name="Chaudhuri R.R."/>
            <person name="La Ragione R."/>
            <person name="Hildebrand F."/>
            <person name="Pallen M.J."/>
        </authorList>
    </citation>
    <scope>NUCLEOTIDE SEQUENCE</scope>
    <source>
        <strain evidence="1">Gambia2-208</strain>
    </source>
</reference>
<evidence type="ECO:0000313" key="2">
    <source>
        <dbReference type="Proteomes" id="UP000886851"/>
    </source>
</evidence>
<dbReference type="InterPro" id="IPR037081">
    <property type="entry name" value="Hyp_TM1506"/>
</dbReference>
<accession>A0A9D2CL75</accession>
<dbReference type="Gene3D" id="3.40.140.30">
    <property type="entry name" value="Hypothetical protein TM1506"/>
    <property type="match status" value="1"/>
</dbReference>
<dbReference type="SUPFAM" id="SSF53927">
    <property type="entry name" value="Cytidine deaminase-like"/>
    <property type="match status" value="1"/>
</dbReference>